<accession>A0A6J5LNW8</accession>
<feature type="region of interest" description="Disordered" evidence="1">
    <location>
        <begin position="108"/>
        <end position="143"/>
    </location>
</feature>
<proteinExistence type="predicted"/>
<evidence type="ECO:0000313" key="2">
    <source>
        <dbReference type="EMBL" id="CAB4135402.1"/>
    </source>
</evidence>
<organism evidence="2">
    <name type="scientific">uncultured Caudovirales phage</name>
    <dbReference type="NCBI Taxonomy" id="2100421"/>
    <lineage>
        <taxon>Viruses</taxon>
        <taxon>Duplodnaviria</taxon>
        <taxon>Heunggongvirae</taxon>
        <taxon>Uroviricota</taxon>
        <taxon>Caudoviricetes</taxon>
        <taxon>Peduoviridae</taxon>
        <taxon>Maltschvirus</taxon>
        <taxon>Maltschvirus maltsch</taxon>
    </lineage>
</organism>
<protein>
    <submittedName>
        <fullName evidence="2">Uncharacterized protein</fullName>
    </submittedName>
</protein>
<name>A0A6J5LNW8_9CAUD</name>
<gene>
    <name evidence="2" type="ORF">UFOVP285_15</name>
</gene>
<dbReference type="EMBL" id="LR796300">
    <property type="protein sequence ID" value="CAB4135402.1"/>
    <property type="molecule type" value="Genomic_DNA"/>
</dbReference>
<dbReference type="SUPFAM" id="SSF88874">
    <property type="entry name" value="Receptor-binding domain of short tail fibre protein gp12"/>
    <property type="match status" value="1"/>
</dbReference>
<reference evidence="2" key="1">
    <citation type="submission" date="2020-04" db="EMBL/GenBank/DDBJ databases">
        <authorList>
            <person name="Chiriac C."/>
            <person name="Salcher M."/>
            <person name="Ghai R."/>
            <person name="Kavagutti S V."/>
        </authorList>
    </citation>
    <scope>NUCLEOTIDE SEQUENCE</scope>
</reference>
<evidence type="ECO:0000256" key="1">
    <source>
        <dbReference type="SAM" id="MobiDB-lite"/>
    </source>
</evidence>
<feature type="compositionally biased region" description="Polar residues" evidence="1">
    <location>
        <begin position="117"/>
        <end position="128"/>
    </location>
</feature>
<sequence>MPISMSNTTLTFNDATTQTTAATAAFPSGTVILFYQAAAPTGWTQVTTHNNKALRVVSGTGAGTGGTVDFTTAFVSQAVTITAVSGTAGATTLSTPQIPSHSHVIGTRTLGGGKSVTPRNVSPSTGGTFASVSSDGAGGSGSHDHPFSFTSATANSINLAVKYIDIIIASKN</sequence>